<dbReference type="Proteomes" id="UP000002892">
    <property type="component" value="Chromosome"/>
</dbReference>
<keyword evidence="3" id="KW-1185">Reference proteome</keyword>
<evidence type="ECO:0000256" key="1">
    <source>
        <dbReference type="SAM" id="Phobius"/>
    </source>
</evidence>
<gene>
    <name evidence="2" type="ordered locus">Desaci_0789</name>
</gene>
<keyword evidence="1" id="KW-0472">Membrane</keyword>
<dbReference type="STRING" id="646529.Desaci_0789"/>
<dbReference type="OrthoDB" id="9939579at2"/>
<sequence>MPFVINLISVIISFATAYFLGLKIRSLIPKGKEFVGLVCSIGILTVFFMTKDNLFPYKSSFVNAIAFGVVYGLAFGVGNRDPKLNKK</sequence>
<feature type="transmembrane region" description="Helical" evidence="1">
    <location>
        <begin position="6"/>
        <end position="22"/>
    </location>
</feature>
<feature type="transmembrane region" description="Helical" evidence="1">
    <location>
        <begin position="61"/>
        <end position="78"/>
    </location>
</feature>
<keyword evidence="1" id="KW-1133">Transmembrane helix</keyword>
<proteinExistence type="predicted"/>
<evidence type="ECO:0000313" key="2">
    <source>
        <dbReference type="EMBL" id="AFM39849.1"/>
    </source>
</evidence>
<organism evidence="2 3">
    <name type="scientific">Desulfosporosinus acidiphilus (strain DSM 22704 / JCM 16185 / SJ4)</name>
    <dbReference type="NCBI Taxonomy" id="646529"/>
    <lineage>
        <taxon>Bacteria</taxon>
        <taxon>Bacillati</taxon>
        <taxon>Bacillota</taxon>
        <taxon>Clostridia</taxon>
        <taxon>Eubacteriales</taxon>
        <taxon>Desulfitobacteriaceae</taxon>
        <taxon>Desulfosporosinus</taxon>
    </lineage>
</organism>
<accession>I4D225</accession>
<protein>
    <submittedName>
        <fullName evidence="2">Uncharacterized protein</fullName>
    </submittedName>
</protein>
<reference evidence="2 3" key="1">
    <citation type="journal article" date="2012" name="J. Bacteriol.">
        <title>Complete genome sequences of Desulfosporosinus orientis DSM765T, Desulfosporosinus youngiae DSM17734T, Desulfosporosinus meridiei DSM13257T, and Desulfosporosinus acidiphilus DSM22704T.</title>
        <authorList>
            <person name="Pester M."/>
            <person name="Brambilla E."/>
            <person name="Alazard D."/>
            <person name="Rattei T."/>
            <person name="Weinmaier T."/>
            <person name="Han J."/>
            <person name="Lucas S."/>
            <person name="Lapidus A."/>
            <person name="Cheng J.F."/>
            <person name="Goodwin L."/>
            <person name="Pitluck S."/>
            <person name="Peters L."/>
            <person name="Ovchinnikova G."/>
            <person name="Teshima H."/>
            <person name="Detter J.C."/>
            <person name="Han C.S."/>
            <person name="Tapia R."/>
            <person name="Land M.L."/>
            <person name="Hauser L."/>
            <person name="Kyrpides N.C."/>
            <person name="Ivanova N.N."/>
            <person name="Pagani I."/>
            <person name="Huntmann M."/>
            <person name="Wei C.L."/>
            <person name="Davenport K.W."/>
            <person name="Daligault H."/>
            <person name="Chain P.S."/>
            <person name="Chen A."/>
            <person name="Mavromatis K."/>
            <person name="Markowitz V."/>
            <person name="Szeto E."/>
            <person name="Mikhailova N."/>
            <person name="Pati A."/>
            <person name="Wagner M."/>
            <person name="Woyke T."/>
            <person name="Ollivier B."/>
            <person name="Klenk H.P."/>
            <person name="Spring S."/>
            <person name="Loy A."/>
        </authorList>
    </citation>
    <scope>NUCLEOTIDE SEQUENCE [LARGE SCALE GENOMIC DNA]</scope>
    <source>
        <strain evidence="3">DSM 22704 / JCM 16185 / SJ4</strain>
    </source>
</reference>
<dbReference type="RefSeq" id="WP_014825860.1">
    <property type="nucleotide sequence ID" value="NC_018068.1"/>
</dbReference>
<dbReference type="EMBL" id="CP003639">
    <property type="protein sequence ID" value="AFM39849.1"/>
    <property type="molecule type" value="Genomic_DNA"/>
</dbReference>
<keyword evidence="1" id="KW-0812">Transmembrane</keyword>
<dbReference type="AlphaFoldDB" id="I4D225"/>
<feature type="transmembrane region" description="Helical" evidence="1">
    <location>
        <begin position="34"/>
        <end position="49"/>
    </location>
</feature>
<dbReference type="KEGG" id="dai:Desaci_0789"/>
<dbReference type="HOGENOM" id="CLU_2478217_0_0_9"/>
<evidence type="ECO:0000313" key="3">
    <source>
        <dbReference type="Proteomes" id="UP000002892"/>
    </source>
</evidence>
<name>I4D225_DESAJ</name>